<dbReference type="GO" id="GO:0006046">
    <property type="term" value="P:N-acetylglucosamine catabolic process"/>
    <property type="evidence" value="ECO:0007669"/>
    <property type="project" value="TreeGrafter"/>
</dbReference>
<evidence type="ECO:0000256" key="6">
    <source>
        <dbReference type="PIRSR" id="PIRSR038994-1"/>
    </source>
</evidence>
<comment type="similarity">
    <text evidence="1 5">Belongs to the metallo-dependent hydrolases superfamily. NagA family.</text>
</comment>
<dbReference type="GO" id="GO:0008448">
    <property type="term" value="F:N-acetylglucosamine-6-phosphate deacetylase activity"/>
    <property type="evidence" value="ECO:0007669"/>
    <property type="project" value="InterPro"/>
</dbReference>
<evidence type="ECO:0000256" key="1">
    <source>
        <dbReference type="ARBA" id="ARBA00010716"/>
    </source>
</evidence>
<sequence length="367" mass="39581">MLTAFTNGTIFTGTQVLTGKTLLLEHGQVLALVNPDEVPAHATIIDCGGQFIAPGLLDLQIYGGGGYLFSSQPSVAALQAMIRALVKNGTTGFLLTLATNSIDLFKQCISIVQENPHPAVLGMHLEGPYINPVKKGAHIQAYIKRPQMKEVEDLLAAARGVVKMMTLAPEMCDPAIIRYLHAQGVVVSAGHSNATFEEASSGFMNGVKAVTHLFNAMSSLHHRDTGLPGATFCNAGVYASIIADNIHVDDSALVISKKMLGDRLFLITDAVETNREGDYQHVAQEDRFTLPDGTLSGSRLTLLGAVKRCVEHADIPLDEALRMATLYPATLMGLKDRGRIEPGCRADILIFNRQYKAVRVYISGELQ</sequence>
<dbReference type="PANTHER" id="PTHR11113:SF14">
    <property type="entry name" value="N-ACETYLGLUCOSAMINE-6-PHOSPHATE DEACETYLASE"/>
    <property type="match status" value="1"/>
</dbReference>
<dbReference type="Gene3D" id="2.30.40.10">
    <property type="entry name" value="Urease, subunit C, domain 1"/>
    <property type="match status" value="1"/>
</dbReference>
<feature type="binding site" evidence="7">
    <location>
        <begin position="295"/>
        <end position="297"/>
    </location>
    <ligand>
        <name>substrate</name>
    </ligand>
</feature>
<feature type="binding site" evidence="7">
    <location>
        <position position="247"/>
    </location>
    <ligand>
        <name>substrate</name>
    </ligand>
</feature>
<dbReference type="InterPro" id="IPR003764">
    <property type="entry name" value="GlcNAc_6-P_deAcase"/>
</dbReference>
<dbReference type="SUPFAM" id="SSF51338">
    <property type="entry name" value="Composite domain of metallo-dependent hydrolases"/>
    <property type="match status" value="1"/>
</dbReference>
<evidence type="ECO:0000256" key="8">
    <source>
        <dbReference type="PIRSR" id="PIRSR038994-3"/>
    </source>
</evidence>
<dbReference type="NCBIfam" id="TIGR00221">
    <property type="entry name" value="nagA"/>
    <property type="match status" value="1"/>
</dbReference>
<dbReference type="OrthoDB" id="9776488at2"/>
<proteinExistence type="inferred from homology"/>
<dbReference type="InterPro" id="IPR032466">
    <property type="entry name" value="Metal_Hydrolase"/>
</dbReference>
<dbReference type="InterPro" id="IPR006680">
    <property type="entry name" value="Amidohydro-rel"/>
</dbReference>
<name>A0A365XVQ0_9BACT</name>
<keyword evidence="2 8" id="KW-0479">Metal-binding</keyword>
<feature type="binding site" evidence="7">
    <location>
        <position position="223"/>
    </location>
    <ligand>
        <name>substrate</name>
    </ligand>
</feature>
<feature type="active site" description="Proton donor/acceptor" evidence="6">
    <location>
        <position position="269"/>
    </location>
</feature>
<evidence type="ECO:0000259" key="9">
    <source>
        <dbReference type="Pfam" id="PF01979"/>
    </source>
</evidence>
<protein>
    <submittedName>
        <fullName evidence="10">N-acetylglucosamine-6-phosphate deacetylase</fullName>
    </submittedName>
</protein>
<dbReference type="InterPro" id="IPR011059">
    <property type="entry name" value="Metal-dep_hydrolase_composite"/>
</dbReference>
<gene>
    <name evidence="10" type="primary">nagA</name>
    <name evidence="10" type="ORF">DF182_27305</name>
</gene>
<feature type="binding site" evidence="8">
    <location>
        <position position="191"/>
    </location>
    <ligand>
        <name>Zn(2+)</name>
        <dbReference type="ChEBI" id="CHEBI:29105"/>
    </ligand>
</feature>
<dbReference type="GO" id="GO:0046872">
    <property type="term" value="F:metal ion binding"/>
    <property type="evidence" value="ECO:0007669"/>
    <property type="project" value="UniProtKB-KW"/>
</dbReference>
<evidence type="ECO:0000256" key="2">
    <source>
        <dbReference type="ARBA" id="ARBA00022723"/>
    </source>
</evidence>
<dbReference type="PIRSF" id="PIRSF038994">
    <property type="entry name" value="NagA"/>
    <property type="match status" value="1"/>
</dbReference>
<evidence type="ECO:0000256" key="3">
    <source>
        <dbReference type="ARBA" id="ARBA00022801"/>
    </source>
</evidence>
<dbReference type="Pfam" id="PF01979">
    <property type="entry name" value="Amidohydro_1"/>
    <property type="match status" value="1"/>
</dbReference>
<dbReference type="CDD" id="cd00854">
    <property type="entry name" value="NagA"/>
    <property type="match status" value="1"/>
</dbReference>
<feature type="binding site" evidence="7">
    <location>
        <position position="137"/>
    </location>
    <ligand>
        <name>substrate</name>
    </ligand>
</feature>
<dbReference type="RefSeq" id="WP_113618929.1">
    <property type="nucleotide sequence ID" value="NZ_QFFJ01000002.1"/>
</dbReference>
<dbReference type="EMBL" id="QFFJ01000002">
    <property type="protein sequence ID" value="RBL90178.1"/>
    <property type="molecule type" value="Genomic_DNA"/>
</dbReference>
<feature type="binding site" evidence="8">
    <location>
        <position position="212"/>
    </location>
    <ligand>
        <name>Zn(2+)</name>
        <dbReference type="ChEBI" id="CHEBI:29105"/>
    </ligand>
</feature>
<comment type="cofactor">
    <cofactor evidence="8">
        <name>a divalent metal cation</name>
        <dbReference type="ChEBI" id="CHEBI:60240"/>
    </cofactor>
    <text evidence="8">Binds 1 divalent metal cation per subunit.</text>
</comment>
<keyword evidence="3 5" id="KW-0378">Hydrolase</keyword>
<feature type="binding site" evidence="8">
    <location>
        <position position="126"/>
    </location>
    <ligand>
        <name>Zn(2+)</name>
        <dbReference type="ChEBI" id="CHEBI:29105"/>
    </ligand>
</feature>
<keyword evidence="4 5" id="KW-0119">Carbohydrate metabolism</keyword>
<evidence type="ECO:0000313" key="10">
    <source>
        <dbReference type="EMBL" id="RBL90178.1"/>
    </source>
</evidence>
<reference evidence="10 11" key="1">
    <citation type="submission" date="2018-05" db="EMBL/GenBank/DDBJ databases">
        <title>Chitinophaga sp. K3CV102501T nov., isolated from isolated from a monsoon evergreen broad-leaved forest soil.</title>
        <authorList>
            <person name="Lv Y."/>
        </authorList>
    </citation>
    <scope>NUCLEOTIDE SEQUENCE [LARGE SCALE GENOMIC DNA]</scope>
    <source>
        <strain evidence="10 11">GDMCC 1.1325</strain>
    </source>
</reference>
<dbReference type="PANTHER" id="PTHR11113">
    <property type="entry name" value="N-ACETYLGLUCOSAMINE-6-PHOSPHATE DEACETYLASE"/>
    <property type="match status" value="1"/>
</dbReference>
<dbReference type="AlphaFoldDB" id="A0A365XVQ0"/>
<organism evidence="10 11">
    <name type="scientific">Chitinophaga flava</name>
    <dbReference type="NCBI Taxonomy" id="2259036"/>
    <lineage>
        <taxon>Bacteria</taxon>
        <taxon>Pseudomonadati</taxon>
        <taxon>Bacteroidota</taxon>
        <taxon>Chitinophagia</taxon>
        <taxon>Chitinophagales</taxon>
        <taxon>Chitinophagaceae</taxon>
        <taxon>Chitinophaga</taxon>
    </lineage>
</organism>
<dbReference type="Gene3D" id="3.20.20.140">
    <property type="entry name" value="Metal-dependent hydrolases"/>
    <property type="match status" value="1"/>
</dbReference>
<feature type="domain" description="Amidohydrolase-related" evidence="9">
    <location>
        <begin position="51"/>
        <end position="365"/>
    </location>
</feature>
<evidence type="ECO:0000256" key="7">
    <source>
        <dbReference type="PIRSR" id="PIRSR038994-2"/>
    </source>
</evidence>
<evidence type="ECO:0000256" key="5">
    <source>
        <dbReference type="PIRNR" id="PIRNR038994"/>
    </source>
</evidence>
<dbReference type="Proteomes" id="UP000253410">
    <property type="component" value="Unassembled WGS sequence"/>
</dbReference>
<comment type="caution">
    <text evidence="10">The sequence shown here is derived from an EMBL/GenBank/DDBJ whole genome shotgun (WGS) entry which is preliminary data.</text>
</comment>
<evidence type="ECO:0000313" key="11">
    <source>
        <dbReference type="Proteomes" id="UP000253410"/>
    </source>
</evidence>
<dbReference type="SUPFAM" id="SSF51556">
    <property type="entry name" value="Metallo-dependent hydrolases"/>
    <property type="match status" value="1"/>
</dbReference>
<feature type="binding site" evidence="7">
    <location>
        <begin position="215"/>
        <end position="216"/>
    </location>
    <ligand>
        <name>substrate</name>
    </ligand>
</feature>
<evidence type="ECO:0000256" key="4">
    <source>
        <dbReference type="ARBA" id="ARBA00023277"/>
    </source>
</evidence>
<accession>A0A365XVQ0</accession>
<keyword evidence="11" id="KW-1185">Reference proteome</keyword>